<evidence type="ECO:0000313" key="1">
    <source>
        <dbReference type="EMBL" id="KAF9597177.1"/>
    </source>
</evidence>
<organism evidence="1 2">
    <name type="scientific">Coptis chinensis</name>
    <dbReference type="NCBI Taxonomy" id="261450"/>
    <lineage>
        <taxon>Eukaryota</taxon>
        <taxon>Viridiplantae</taxon>
        <taxon>Streptophyta</taxon>
        <taxon>Embryophyta</taxon>
        <taxon>Tracheophyta</taxon>
        <taxon>Spermatophyta</taxon>
        <taxon>Magnoliopsida</taxon>
        <taxon>Ranunculales</taxon>
        <taxon>Ranunculaceae</taxon>
        <taxon>Coptidoideae</taxon>
        <taxon>Coptis</taxon>
    </lineage>
</organism>
<keyword evidence="2" id="KW-1185">Reference proteome</keyword>
<dbReference type="AlphaFoldDB" id="A0A835HF23"/>
<dbReference type="OrthoDB" id="2016498at2759"/>
<dbReference type="EMBL" id="JADFTS010000007">
    <property type="protein sequence ID" value="KAF9597177.1"/>
    <property type="molecule type" value="Genomic_DNA"/>
</dbReference>
<proteinExistence type="predicted"/>
<evidence type="ECO:0000313" key="2">
    <source>
        <dbReference type="Proteomes" id="UP000631114"/>
    </source>
</evidence>
<comment type="caution">
    <text evidence="1">The sequence shown here is derived from an EMBL/GenBank/DDBJ whole genome shotgun (WGS) entry which is preliminary data.</text>
</comment>
<sequence>MMRIISSERKLQPELLTTRSNISYHDRKLAGLCPLNAIEVTRERDSSMLPRAWGKDARYPHKELVAEMLNRALKKEQR</sequence>
<reference evidence="1 2" key="1">
    <citation type="submission" date="2020-10" db="EMBL/GenBank/DDBJ databases">
        <title>The Coptis chinensis genome and diversification of protoberbering-type alkaloids.</title>
        <authorList>
            <person name="Wang B."/>
            <person name="Shu S."/>
            <person name="Song C."/>
            <person name="Liu Y."/>
        </authorList>
    </citation>
    <scope>NUCLEOTIDE SEQUENCE [LARGE SCALE GENOMIC DNA]</scope>
    <source>
        <strain evidence="1">HL-2020</strain>
        <tissue evidence="1">Leaf</tissue>
    </source>
</reference>
<protein>
    <submittedName>
        <fullName evidence="1">Uncharacterized protein</fullName>
    </submittedName>
</protein>
<dbReference type="Proteomes" id="UP000631114">
    <property type="component" value="Unassembled WGS sequence"/>
</dbReference>
<gene>
    <name evidence="1" type="ORF">IFM89_016165</name>
</gene>
<name>A0A835HF23_9MAGN</name>
<accession>A0A835HF23</accession>